<reference evidence="1 2" key="1">
    <citation type="journal article" date="2014" name="ISME J.">
        <title>Candidatus Competibacter-lineage genomes retrieved from metagenomes reveal functional metabolic diversity.</title>
        <authorList>
            <person name="McIlroy S.J."/>
            <person name="Albertsen M."/>
            <person name="Andresen E.K."/>
            <person name="Saunders A.M."/>
            <person name="Kristiansen R."/>
            <person name="Stokholm-Bjerregaard M."/>
            <person name="Nielsen K.L."/>
            <person name="Nielsen P.H."/>
        </authorList>
    </citation>
    <scope>NUCLEOTIDE SEQUENCE [LARGE SCALE GENOMIC DNA]</scope>
    <source>
        <strain evidence="1 2">Run_B_J11</strain>
    </source>
</reference>
<organism evidence="1 2">
    <name type="scientific">Candidatus Contendobacter odensis Run_B_J11</name>
    <dbReference type="NCBI Taxonomy" id="1400861"/>
    <lineage>
        <taxon>Bacteria</taxon>
        <taxon>Pseudomonadati</taxon>
        <taxon>Pseudomonadota</taxon>
        <taxon>Gammaproteobacteria</taxon>
        <taxon>Candidatus Competibacteraceae</taxon>
        <taxon>Candidatus Contendibacter</taxon>
    </lineage>
</organism>
<proteinExistence type="predicted"/>
<dbReference type="Proteomes" id="UP000019184">
    <property type="component" value="Unassembled WGS sequence"/>
</dbReference>
<sequence>MIKALHGRFEFKVQRFKNSLSPSQPEETYFDLTDQFKERYISRPFRSFFYNHNI</sequence>
<dbReference type="AlphaFoldDB" id="A0A7U7GFN3"/>
<dbReference type="EMBL" id="CBTK010000299">
    <property type="protein sequence ID" value="CDH47429.1"/>
    <property type="molecule type" value="Genomic_DNA"/>
</dbReference>
<evidence type="ECO:0000313" key="2">
    <source>
        <dbReference type="Proteomes" id="UP000019184"/>
    </source>
</evidence>
<protein>
    <submittedName>
        <fullName evidence="1">Uncharacterized protein</fullName>
    </submittedName>
</protein>
<accession>A0A7U7GFN3</accession>
<comment type="caution">
    <text evidence="1">The sequence shown here is derived from an EMBL/GenBank/DDBJ whole genome shotgun (WGS) entry which is preliminary data.</text>
</comment>
<keyword evidence="2" id="KW-1185">Reference proteome</keyword>
<gene>
    <name evidence="1" type="ORF">BN874_800022</name>
</gene>
<name>A0A7U7GFN3_9GAMM</name>
<evidence type="ECO:0000313" key="1">
    <source>
        <dbReference type="EMBL" id="CDH47429.1"/>
    </source>
</evidence>